<dbReference type="EMBL" id="WHJL01000047">
    <property type="protein sequence ID" value="MPQ35445.1"/>
    <property type="molecule type" value="Genomic_DNA"/>
</dbReference>
<evidence type="ECO:0000256" key="3">
    <source>
        <dbReference type="ARBA" id="ARBA00023015"/>
    </source>
</evidence>
<dbReference type="GO" id="GO:0009401">
    <property type="term" value="P:phosphoenolpyruvate-dependent sugar phosphotransferase system"/>
    <property type="evidence" value="ECO:0007669"/>
    <property type="project" value="InterPro"/>
</dbReference>
<dbReference type="SUPFAM" id="SSF63520">
    <property type="entry name" value="PTS-regulatory domain, PRD"/>
    <property type="match status" value="2"/>
</dbReference>
<dbReference type="Pfam" id="PF02302">
    <property type="entry name" value="PTS_IIB"/>
    <property type="match status" value="1"/>
</dbReference>
<evidence type="ECO:0000259" key="7">
    <source>
        <dbReference type="PROSITE" id="PS51372"/>
    </source>
</evidence>
<feature type="domain" description="PTS EIIB type-2" evidence="6">
    <location>
        <begin position="404"/>
        <end position="497"/>
    </location>
</feature>
<dbReference type="Proteomes" id="UP000466799">
    <property type="component" value="Unassembled WGS sequence"/>
</dbReference>
<reference evidence="8 9" key="1">
    <citation type="submission" date="2019-10" db="EMBL/GenBank/DDBJ databases">
        <title>Genome Sequencing and assembly of Lactobacillus fermentum I2, a lactic acid bacteria.</title>
        <authorList>
            <person name="Lopes L.S."/>
            <person name="Persinoti G.F."/>
            <person name="Riano-Pachon D.M."/>
            <person name="Labate C.A."/>
        </authorList>
    </citation>
    <scope>NUCLEOTIDE SEQUENCE [LARGE SCALE GENOMIC DNA]</scope>
    <source>
        <strain evidence="8 9">I2</strain>
    </source>
</reference>
<evidence type="ECO:0000259" key="6">
    <source>
        <dbReference type="PROSITE" id="PS51099"/>
    </source>
</evidence>
<dbReference type="InterPro" id="IPR036634">
    <property type="entry name" value="PRD_sf"/>
</dbReference>
<dbReference type="GO" id="GO:0008982">
    <property type="term" value="F:protein-N(PI)-phosphohistidine-sugar phosphotransferase activity"/>
    <property type="evidence" value="ECO:0007669"/>
    <property type="project" value="InterPro"/>
</dbReference>
<keyword evidence="3" id="KW-0805">Transcription regulation</keyword>
<keyword evidence="1" id="KW-0808">Transferase</keyword>
<dbReference type="Pfam" id="PF08279">
    <property type="entry name" value="HTH_11"/>
    <property type="match status" value="1"/>
</dbReference>
<evidence type="ECO:0000313" key="8">
    <source>
        <dbReference type="EMBL" id="MPQ35445.1"/>
    </source>
</evidence>
<dbReference type="InterPro" id="IPR003501">
    <property type="entry name" value="PTS_EIIB_2/3"/>
</dbReference>
<dbReference type="PANTHER" id="PTHR30185">
    <property type="entry name" value="CRYPTIC BETA-GLUCOSIDE BGL OPERON ANTITERMINATOR"/>
    <property type="match status" value="1"/>
</dbReference>
<dbReference type="PANTHER" id="PTHR30185:SF18">
    <property type="entry name" value="TRANSCRIPTIONAL REGULATOR MTLR"/>
    <property type="match status" value="1"/>
</dbReference>
<proteinExistence type="predicted"/>
<dbReference type="InterPro" id="IPR036095">
    <property type="entry name" value="PTS_EIIB-like_sf"/>
</dbReference>
<dbReference type="SUPFAM" id="SSF52794">
    <property type="entry name" value="PTS system IIB component-like"/>
    <property type="match status" value="1"/>
</dbReference>
<sequence length="498" mass="57427">MTEGYKELLVSYLLNHRDFVTGPALSSVLNVSTKTISRTVKAINRGTEEQPIIESKRGRGYRLNYQRYVSQSGEIDKFLNVNHLTSVERRNDVIKELLITSPGKHRIADLFHKYYVSDSVIFSDVRVIKEMLQKYNLKLCKQSDYLWVGGEEVKVRYAINDLLVTDNVTNISHFLQSNKYIREQDASFVTRQLNVIEEKLHSSIPYPYNVNLFSHLYILIERYRSVSNFMQTELSMTAEEKEKLRNDPRVTEVCKLVMGNLSRYLNAELPSIEYYYLFQYLTSSRVNREDAPVGDVSGLVRSVTDFLIDKVTENDPYQHIGSQKLFQNLSKHIYPLINRLENNIKVKNNLLKQIKLEYPQLFRIVKDSTRQLSERYDLAQIDDAEVGFITLYFAEAAESTRPPINAVVVCTTGFGTAQLLKAKLAKRFSELNVVELIAKRDLAEEIENSAKPIDLIISTVNLPESIEVPTLVVSALLTMEDQERLERMIGQVRRRMVS</sequence>
<evidence type="ECO:0000256" key="5">
    <source>
        <dbReference type="ARBA" id="ARBA00023163"/>
    </source>
</evidence>
<dbReference type="InterPro" id="IPR050661">
    <property type="entry name" value="BglG_antiterminators"/>
</dbReference>
<protein>
    <submittedName>
        <fullName evidence="8">PRD domain-containing protein</fullName>
    </submittedName>
</protein>
<dbReference type="Pfam" id="PF00874">
    <property type="entry name" value="PRD"/>
    <property type="match status" value="1"/>
</dbReference>
<dbReference type="RefSeq" id="WP_003685460.1">
    <property type="nucleotide sequence ID" value="NZ_CP091132.1"/>
</dbReference>
<dbReference type="InterPro" id="IPR013196">
    <property type="entry name" value="HTH_11"/>
</dbReference>
<comment type="caution">
    <text evidence="8">The sequence shown here is derived from an EMBL/GenBank/DDBJ whole genome shotgun (WGS) entry which is preliminary data.</text>
</comment>
<dbReference type="CDD" id="cd05568">
    <property type="entry name" value="PTS_IIB_bgl_like"/>
    <property type="match status" value="1"/>
</dbReference>
<dbReference type="Pfam" id="PF05043">
    <property type="entry name" value="Mga"/>
    <property type="match status" value="1"/>
</dbReference>
<keyword evidence="2" id="KW-0677">Repeat</keyword>
<keyword evidence="5" id="KW-0804">Transcription</keyword>
<evidence type="ECO:0000256" key="1">
    <source>
        <dbReference type="ARBA" id="ARBA00022679"/>
    </source>
</evidence>
<dbReference type="AlphaFoldDB" id="A0A843R049"/>
<dbReference type="InterPro" id="IPR036388">
    <property type="entry name" value="WH-like_DNA-bd_sf"/>
</dbReference>
<keyword evidence="4" id="KW-0010">Activator</keyword>
<dbReference type="Gene3D" id="1.10.10.10">
    <property type="entry name" value="Winged helix-like DNA-binding domain superfamily/Winged helix DNA-binding domain"/>
    <property type="match status" value="1"/>
</dbReference>
<dbReference type="GO" id="GO:0006355">
    <property type="term" value="P:regulation of DNA-templated transcription"/>
    <property type="evidence" value="ECO:0007669"/>
    <property type="project" value="InterPro"/>
</dbReference>
<gene>
    <name evidence="8" type="ORF">GC247_06000</name>
</gene>
<dbReference type="InterPro" id="IPR013011">
    <property type="entry name" value="PTS_EIIB_2"/>
</dbReference>
<evidence type="ECO:0000256" key="2">
    <source>
        <dbReference type="ARBA" id="ARBA00022737"/>
    </source>
</evidence>
<dbReference type="Gene3D" id="3.40.50.2300">
    <property type="match status" value="1"/>
</dbReference>
<evidence type="ECO:0000256" key="4">
    <source>
        <dbReference type="ARBA" id="ARBA00023159"/>
    </source>
</evidence>
<dbReference type="PROSITE" id="PS51372">
    <property type="entry name" value="PRD_2"/>
    <property type="match status" value="2"/>
</dbReference>
<dbReference type="InterPro" id="IPR011608">
    <property type="entry name" value="PRD"/>
</dbReference>
<accession>A0A843R049</accession>
<dbReference type="Gene3D" id="1.10.1790.10">
    <property type="entry name" value="PRD domain"/>
    <property type="match status" value="2"/>
</dbReference>
<dbReference type="InterPro" id="IPR007737">
    <property type="entry name" value="Mga_HTH"/>
</dbReference>
<organism evidence="8 9">
    <name type="scientific">Limosilactobacillus fermentum</name>
    <name type="common">Lactobacillus fermentum</name>
    <dbReference type="NCBI Taxonomy" id="1613"/>
    <lineage>
        <taxon>Bacteria</taxon>
        <taxon>Bacillati</taxon>
        <taxon>Bacillota</taxon>
        <taxon>Bacilli</taxon>
        <taxon>Lactobacillales</taxon>
        <taxon>Lactobacillaceae</taxon>
        <taxon>Limosilactobacillus</taxon>
    </lineage>
</organism>
<feature type="domain" description="PRD" evidence="7">
    <location>
        <begin position="295"/>
        <end position="403"/>
    </location>
</feature>
<evidence type="ECO:0000313" key="9">
    <source>
        <dbReference type="Proteomes" id="UP000466799"/>
    </source>
</evidence>
<dbReference type="PROSITE" id="PS51099">
    <property type="entry name" value="PTS_EIIB_TYPE_2"/>
    <property type="match status" value="1"/>
</dbReference>
<name>A0A843R049_LIMFE</name>
<feature type="domain" description="PRD" evidence="7">
    <location>
        <begin position="180"/>
        <end position="291"/>
    </location>
</feature>